<feature type="domain" description="Heterokaryon incompatibility" evidence="2">
    <location>
        <begin position="46"/>
        <end position="199"/>
    </location>
</feature>
<dbReference type="InterPro" id="IPR052895">
    <property type="entry name" value="HetReg/Transcr_Mod"/>
</dbReference>
<evidence type="ECO:0000259" key="2">
    <source>
        <dbReference type="Pfam" id="PF06985"/>
    </source>
</evidence>
<dbReference type="PANTHER" id="PTHR24148:SF73">
    <property type="entry name" value="HET DOMAIN PROTEIN (AFU_ORTHOLOGUE AFUA_8G01020)"/>
    <property type="match status" value="1"/>
</dbReference>
<gene>
    <name evidence="3" type="ORF">B0T16DRAFT_337312</name>
</gene>
<protein>
    <submittedName>
        <fullName evidence="3">Heterokaryon incompatibility protein-domain-containing protein</fullName>
    </submittedName>
</protein>
<evidence type="ECO:0000256" key="1">
    <source>
        <dbReference type="SAM" id="MobiDB-lite"/>
    </source>
</evidence>
<comment type="caution">
    <text evidence="3">The sequence shown here is derived from an EMBL/GenBank/DDBJ whole genome shotgun (WGS) entry which is preliminary data.</text>
</comment>
<reference evidence="3" key="1">
    <citation type="submission" date="2023-06" db="EMBL/GenBank/DDBJ databases">
        <title>Genome-scale phylogeny and comparative genomics of the fungal order Sordariales.</title>
        <authorList>
            <consortium name="Lawrence Berkeley National Laboratory"/>
            <person name="Hensen N."/>
            <person name="Bonometti L."/>
            <person name="Westerberg I."/>
            <person name="Brannstrom I.O."/>
            <person name="Guillou S."/>
            <person name="Cros-Aarteil S."/>
            <person name="Calhoun S."/>
            <person name="Haridas S."/>
            <person name="Kuo A."/>
            <person name="Mondo S."/>
            <person name="Pangilinan J."/>
            <person name="Riley R."/>
            <person name="Labutti K."/>
            <person name="Andreopoulos B."/>
            <person name="Lipzen A."/>
            <person name="Chen C."/>
            <person name="Yanf M."/>
            <person name="Daum C."/>
            <person name="Ng V."/>
            <person name="Clum A."/>
            <person name="Steindorff A."/>
            <person name="Ohm R."/>
            <person name="Martin F."/>
            <person name="Silar P."/>
            <person name="Natvig D."/>
            <person name="Lalanne C."/>
            <person name="Gautier V."/>
            <person name="Ament-Velasquez S.L."/>
            <person name="Kruys A."/>
            <person name="Hutchinson M.I."/>
            <person name="Powell A.J."/>
            <person name="Barry K."/>
            <person name="Miller A.N."/>
            <person name="Grigoriev I.V."/>
            <person name="Debuchy R."/>
            <person name="Gladieux P."/>
            <person name="Thoren M.H."/>
            <person name="Johannesson H."/>
        </authorList>
    </citation>
    <scope>NUCLEOTIDE SEQUENCE</scope>
    <source>
        <strain evidence="3">SMH2532-1</strain>
    </source>
</reference>
<dbReference type="InterPro" id="IPR010730">
    <property type="entry name" value="HET"/>
</dbReference>
<accession>A0AA39XVP2</accession>
<dbReference type="Pfam" id="PF06985">
    <property type="entry name" value="HET"/>
    <property type="match status" value="1"/>
</dbReference>
<dbReference type="EMBL" id="JAULSV010000007">
    <property type="protein sequence ID" value="KAK0639930.1"/>
    <property type="molecule type" value="Genomic_DNA"/>
</dbReference>
<feature type="region of interest" description="Disordered" evidence="1">
    <location>
        <begin position="449"/>
        <end position="471"/>
    </location>
</feature>
<name>A0AA39XVP2_9PEZI</name>
<dbReference type="Pfam" id="PF26639">
    <property type="entry name" value="Het-6_barrel"/>
    <property type="match status" value="1"/>
</dbReference>
<dbReference type="AlphaFoldDB" id="A0AA39XVP2"/>
<dbReference type="Proteomes" id="UP001174936">
    <property type="component" value="Unassembled WGS sequence"/>
</dbReference>
<dbReference type="PANTHER" id="PTHR24148">
    <property type="entry name" value="ANKYRIN REPEAT DOMAIN-CONTAINING PROTEIN 39 HOMOLOG-RELATED"/>
    <property type="match status" value="1"/>
</dbReference>
<sequence>MPTSGIYEPLPGVEWFRLLRISRDASGAISGDLQNFSLDPASCPRFVSFSYAWGESSAKRTISLCNQEFTILDNVYRLLEVVCAGNGFAKDIWLWIDSICINQDDLNERASQVSLMGKIYRHERARKTVVWLGEGTAETDIGMDFMHALVAERDAIHRNNKKNGGSRTVPANLNDAAKWKAVAVVFDRSWWRRVWTLQEFIIAPQLDLFCGTKSISRTKMRIALHSIWLCCPGERLIRDESWNPAWTRRRLHQWYMHDDYWDKMGLLALMAYSGSCAVTDPRDRIYGLLGLARSSDVAMVGRPTYAYDVGSVYIAFVKAWICTYHSLDIICFAQLFTGRESGVDVGLSLPSWVPDWTLPMELFVVPLMVSQSGRDHIANFRPILNQELVQSPSVYAAAGQELPQVSFSEGSLKVACKGVLIDYLDGLGGVPHEKSVVLNHSVDPELVQSEAPANLGPPSDQAKHKGKNPVDNHVDERKELLISIVRSLVLDRQDRYLSKPAPVSTYLMDFLQLAASATHDETNPSSFASRRFLPWYTLNKDLLIRGTTLENLCKEPQESTDSMSKLRQTFKRGMRILEGEKGEIDLSEEGFIQRLHDTKAVRRMGRRLCTTRDGRVGMAPMRARKGDAICVLFGCSVPVLLRGLEEEDGEEYEFVGECYLDGFMNGEGVSGNEEVKEFVLC</sequence>
<evidence type="ECO:0000313" key="3">
    <source>
        <dbReference type="EMBL" id="KAK0639930.1"/>
    </source>
</evidence>
<keyword evidence="4" id="KW-1185">Reference proteome</keyword>
<evidence type="ECO:0000313" key="4">
    <source>
        <dbReference type="Proteomes" id="UP001174936"/>
    </source>
</evidence>
<proteinExistence type="predicted"/>
<organism evidence="3 4">
    <name type="scientific">Cercophora newfieldiana</name>
    <dbReference type="NCBI Taxonomy" id="92897"/>
    <lineage>
        <taxon>Eukaryota</taxon>
        <taxon>Fungi</taxon>
        <taxon>Dikarya</taxon>
        <taxon>Ascomycota</taxon>
        <taxon>Pezizomycotina</taxon>
        <taxon>Sordariomycetes</taxon>
        <taxon>Sordariomycetidae</taxon>
        <taxon>Sordariales</taxon>
        <taxon>Lasiosphaeriaceae</taxon>
        <taxon>Cercophora</taxon>
    </lineage>
</organism>